<evidence type="ECO:0000313" key="3">
    <source>
        <dbReference type="EMBL" id="OBS04206.1"/>
    </source>
</evidence>
<evidence type="ECO:0000313" key="4">
    <source>
        <dbReference type="Proteomes" id="UP000093757"/>
    </source>
</evidence>
<dbReference type="EMBL" id="MAEM01000003">
    <property type="protein sequence ID" value="OBS04206.1"/>
    <property type="molecule type" value="Genomic_DNA"/>
</dbReference>
<evidence type="ECO:0000256" key="1">
    <source>
        <dbReference type="ARBA" id="ARBA00010652"/>
    </source>
</evidence>
<gene>
    <name evidence="3" type="ORF">A9W98_05985</name>
</gene>
<sequence>MNIQILAPEITSMQMFSGMGSAPLLSAAAGWNDLAGELGSAASSFESVTTELVAGAWQGAAASAMTAAAAPYLTWLSAAQTQAESAATLARAAATAFETAQAAIVHPLAIAANRNQVVALVMSNLFGFNAPAIAAAESEYESMWAQDIAAMVGYHGEASAIASALAPFTQPLANLASVPAQAAGALAAAVSPAPVGPLPAFAVALPEVTIPPFTIPRFLLPTFDILGLTVGNFTLPAINIPQISTGNFTMPPISISATASSLTIPSFTFPGISIPGVTLGGFTTPQLATAPLVLPSLQIPASGFWIPFGGANIASNPAQLTSHLPSLNYASVALSGVPNLLVNSGILGITIDLGIPSTIYINWAVQVLGPTATPGLYIGDFNLSTGSFTSSTGFVLPPIGVSGFTIPDISIPAWQTPEITLTNPGLTVDIGSIDVSGFSVGPVTIPPIGITDFQIPSIGVGGIDVGAFTTPGPITGTGSLDIGLLNLIPRIGIDWTNPFEGLINPGPAGPYLGPLETPQLTVSIDTPEITIPPIGVPPFNLNALSVPPISVAPFSLGQISVPNIQINGVNIGAVSIPEVTITPQLPNISVGQFTTPTITTGAFALPTVSIPTITTPAISLYNPANPVNTFGLDLSTWAYIDLTGSKITIVPNPFNTQVHIGIPPLQIPPMTLVNGANPLNPLSFVFNGNLGALSLPPISIDAFNLALNGPAVQLTDILTNPINLGAITLPALTVPPTAVGGLGGFDLPQLDISGIQIGGFGTPGPVVIPPITLTQTILPSFTLVPAIPL</sequence>
<dbReference type="SUPFAM" id="SSF140459">
    <property type="entry name" value="PE/PPE dimer-like"/>
    <property type="match status" value="1"/>
</dbReference>
<organism evidence="3 4">
    <name type="scientific">Mycobacterium gordonae</name>
    <dbReference type="NCBI Taxonomy" id="1778"/>
    <lineage>
        <taxon>Bacteria</taxon>
        <taxon>Bacillati</taxon>
        <taxon>Actinomycetota</taxon>
        <taxon>Actinomycetes</taxon>
        <taxon>Mycobacteriales</taxon>
        <taxon>Mycobacteriaceae</taxon>
        <taxon>Mycobacterium</taxon>
    </lineage>
</organism>
<dbReference type="InterPro" id="IPR000030">
    <property type="entry name" value="PPE_dom"/>
</dbReference>
<feature type="domain" description="PPE" evidence="2">
    <location>
        <begin position="5"/>
        <end position="165"/>
    </location>
</feature>
<dbReference type="InterPro" id="IPR038332">
    <property type="entry name" value="PPE_sf"/>
</dbReference>
<dbReference type="OrthoDB" id="4655123at2"/>
<dbReference type="PANTHER" id="PTHR46766">
    <property type="entry name" value="GLUTAMINE-RICH PROTEIN 2"/>
    <property type="match status" value="1"/>
</dbReference>
<dbReference type="AlphaFoldDB" id="A0A1A6BPJ2"/>
<name>A0A1A6BPJ2_MYCGO</name>
<proteinExistence type="inferred from homology"/>
<dbReference type="RefSeq" id="WP_065131745.1">
    <property type="nucleotide sequence ID" value="NZ_MAEM01000003.1"/>
</dbReference>
<comment type="caution">
    <text evidence="3">The sequence shown here is derived from an EMBL/GenBank/DDBJ whole genome shotgun (WGS) entry which is preliminary data.</text>
</comment>
<dbReference type="GO" id="GO:0052572">
    <property type="term" value="P:response to host immune response"/>
    <property type="evidence" value="ECO:0007669"/>
    <property type="project" value="TreeGrafter"/>
</dbReference>
<dbReference type="PANTHER" id="PTHR46766:SF1">
    <property type="entry name" value="GLUTAMINE-RICH PROTEIN 2"/>
    <property type="match status" value="1"/>
</dbReference>
<dbReference type="Gene3D" id="1.20.1260.20">
    <property type="entry name" value="PPE superfamily"/>
    <property type="match status" value="1"/>
</dbReference>
<dbReference type="Proteomes" id="UP000093757">
    <property type="component" value="Unassembled WGS sequence"/>
</dbReference>
<protein>
    <recommendedName>
        <fullName evidence="2">PPE domain-containing protein</fullName>
    </recommendedName>
</protein>
<accession>A0A1A6BPJ2</accession>
<comment type="similarity">
    <text evidence="1">Belongs to the mycobacterial PPE family.</text>
</comment>
<dbReference type="Pfam" id="PF00823">
    <property type="entry name" value="PPE"/>
    <property type="match status" value="1"/>
</dbReference>
<reference evidence="3 4" key="1">
    <citation type="submission" date="2016-06" db="EMBL/GenBank/DDBJ databases">
        <authorList>
            <person name="Kjaerup R.B."/>
            <person name="Dalgaard T.S."/>
            <person name="Juul-Madsen H.R."/>
        </authorList>
    </citation>
    <scope>NUCLEOTIDE SEQUENCE [LARGE SCALE GENOMIC DNA]</scope>
    <source>
        <strain evidence="3 4">1245752.6</strain>
    </source>
</reference>
<evidence type="ECO:0000259" key="2">
    <source>
        <dbReference type="Pfam" id="PF00823"/>
    </source>
</evidence>